<dbReference type="EMBL" id="OX459952">
    <property type="protein sequence ID" value="CAI9158165.1"/>
    <property type="molecule type" value="Genomic_DNA"/>
</dbReference>
<proteinExistence type="predicted"/>
<keyword evidence="2" id="KW-1185">Reference proteome</keyword>
<evidence type="ECO:0000313" key="2">
    <source>
        <dbReference type="Proteomes" id="UP001176941"/>
    </source>
</evidence>
<organism evidence="1 2">
    <name type="scientific">Rangifer tarandus platyrhynchus</name>
    <name type="common">Svalbard reindeer</name>
    <dbReference type="NCBI Taxonomy" id="3082113"/>
    <lineage>
        <taxon>Eukaryota</taxon>
        <taxon>Metazoa</taxon>
        <taxon>Chordata</taxon>
        <taxon>Craniata</taxon>
        <taxon>Vertebrata</taxon>
        <taxon>Euteleostomi</taxon>
        <taxon>Mammalia</taxon>
        <taxon>Eutheria</taxon>
        <taxon>Laurasiatheria</taxon>
        <taxon>Artiodactyla</taxon>
        <taxon>Ruminantia</taxon>
        <taxon>Pecora</taxon>
        <taxon>Cervidae</taxon>
        <taxon>Odocoileinae</taxon>
        <taxon>Rangifer</taxon>
    </lineage>
</organism>
<name>A0ABN8YAY8_RANTA</name>
<dbReference type="Proteomes" id="UP001176941">
    <property type="component" value="Chromosome 16"/>
</dbReference>
<protein>
    <submittedName>
        <fullName evidence="1">Uncharacterized protein</fullName>
    </submittedName>
</protein>
<accession>A0ABN8YAY8</accession>
<sequence length="121" mass="12678">MPLLQVSSGQTISHLLSPLQSITLLGCSLSASPRVPAAVLDFGTVLGCSSAAKSRSTLCSPADSSTPGFPALHSLPESAPSHIHRVGDAPLLPSVILCIRVFSNESRFTSGRQSIEFQLQH</sequence>
<reference evidence="1" key="1">
    <citation type="submission" date="2023-04" db="EMBL/GenBank/DDBJ databases">
        <authorList>
            <consortium name="ELIXIR-Norway"/>
        </authorList>
    </citation>
    <scope>NUCLEOTIDE SEQUENCE [LARGE SCALE GENOMIC DNA]</scope>
</reference>
<evidence type="ECO:0000313" key="1">
    <source>
        <dbReference type="EMBL" id="CAI9158165.1"/>
    </source>
</evidence>
<gene>
    <name evidence="1" type="ORF">MRATA1EN1_LOCUS7127</name>
</gene>